<comment type="caution">
    <text evidence="1">The sequence shown here is derived from an EMBL/GenBank/DDBJ whole genome shotgun (WGS) entry which is preliminary data.</text>
</comment>
<dbReference type="AlphaFoldDB" id="A0A5B6UVJ3"/>
<keyword evidence="2" id="KW-1185">Reference proteome</keyword>
<organism evidence="1 2">
    <name type="scientific">Gossypium australe</name>
    <dbReference type="NCBI Taxonomy" id="47621"/>
    <lineage>
        <taxon>Eukaryota</taxon>
        <taxon>Viridiplantae</taxon>
        <taxon>Streptophyta</taxon>
        <taxon>Embryophyta</taxon>
        <taxon>Tracheophyta</taxon>
        <taxon>Spermatophyta</taxon>
        <taxon>Magnoliopsida</taxon>
        <taxon>eudicotyledons</taxon>
        <taxon>Gunneridae</taxon>
        <taxon>Pentapetalae</taxon>
        <taxon>rosids</taxon>
        <taxon>malvids</taxon>
        <taxon>Malvales</taxon>
        <taxon>Malvaceae</taxon>
        <taxon>Malvoideae</taxon>
        <taxon>Gossypium</taxon>
    </lineage>
</organism>
<evidence type="ECO:0000313" key="1">
    <source>
        <dbReference type="EMBL" id="KAA3460474.1"/>
    </source>
</evidence>
<name>A0A5B6UVJ3_9ROSI</name>
<dbReference type="EMBL" id="SMMG02000009">
    <property type="protein sequence ID" value="KAA3460474.1"/>
    <property type="molecule type" value="Genomic_DNA"/>
</dbReference>
<dbReference type="OrthoDB" id="1747867at2759"/>
<evidence type="ECO:0000313" key="2">
    <source>
        <dbReference type="Proteomes" id="UP000325315"/>
    </source>
</evidence>
<sequence>MLTKFSVDTEKRFQETERTIKSNESRIMEITKSVKEVTNAVEQLAKLTSERPQWRLPSNIKINPKEQIQAITAQDSKGLDEPNTIIENNVDEGKTEVTQEKPKLVIKEYQPHIPYIEAIKRDDSDEQFDARLEEIFKIALDQQTQNR</sequence>
<protein>
    <submittedName>
        <fullName evidence="1">F-box/LRR-repeat protein 13-like</fullName>
    </submittedName>
</protein>
<reference evidence="2" key="1">
    <citation type="journal article" date="2019" name="Plant Biotechnol. J.">
        <title>Genome sequencing of the Australian wild diploid species Gossypium australe highlights disease resistance and delayed gland morphogenesis.</title>
        <authorList>
            <person name="Cai Y."/>
            <person name="Cai X."/>
            <person name="Wang Q."/>
            <person name="Wang P."/>
            <person name="Zhang Y."/>
            <person name="Cai C."/>
            <person name="Xu Y."/>
            <person name="Wang K."/>
            <person name="Zhou Z."/>
            <person name="Wang C."/>
            <person name="Geng S."/>
            <person name="Li B."/>
            <person name="Dong Q."/>
            <person name="Hou Y."/>
            <person name="Wang H."/>
            <person name="Ai P."/>
            <person name="Liu Z."/>
            <person name="Yi F."/>
            <person name="Sun M."/>
            <person name="An G."/>
            <person name="Cheng J."/>
            <person name="Zhang Y."/>
            <person name="Shi Q."/>
            <person name="Xie Y."/>
            <person name="Shi X."/>
            <person name="Chang Y."/>
            <person name="Huang F."/>
            <person name="Chen Y."/>
            <person name="Hong S."/>
            <person name="Mi L."/>
            <person name="Sun Q."/>
            <person name="Zhang L."/>
            <person name="Zhou B."/>
            <person name="Peng R."/>
            <person name="Zhang X."/>
            <person name="Liu F."/>
        </authorList>
    </citation>
    <scope>NUCLEOTIDE SEQUENCE [LARGE SCALE GENOMIC DNA]</scope>
    <source>
        <strain evidence="2">cv. PA1801</strain>
    </source>
</reference>
<gene>
    <name evidence="1" type="ORF">EPI10_027132</name>
</gene>
<dbReference type="Proteomes" id="UP000325315">
    <property type="component" value="Unassembled WGS sequence"/>
</dbReference>
<proteinExistence type="predicted"/>
<accession>A0A5B6UVJ3</accession>